<dbReference type="Pfam" id="PF01782">
    <property type="entry name" value="RimM"/>
    <property type="match status" value="1"/>
</dbReference>
<dbReference type="SUPFAM" id="SSF50346">
    <property type="entry name" value="PRC-barrel domain"/>
    <property type="match status" value="1"/>
</dbReference>
<evidence type="ECO:0000256" key="5">
    <source>
        <dbReference type="HAMAP-Rule" id="MF_00014"/>
    </source>
</evidence>
<keyword evidence="4 5" id="KW-0143">Chaperone</keyword>
<dbReference type="HAMAP" id="MF_00014">
    <property type="entry name" value="Ribosome_mat_RimM"/>
    <property type="match status" value="1"/>
</dbReference>
<dbReference type="Gene3D" id="2.30.30.240">
    <property type="entry name" value="PRC-barrel domain"/>
    <property type="match status" value="1"/>
</dbReference>
<comment type="function">
    <text evidence="5">An accessory protein needed during the final step in the assembly of 30S ribosomal subunit, possibly for assembly of the head region. Essential for efficient processing of 16S rRNA. May be needed both before and after RbfA during the maturation of 16S rRNA. It has affinity for free ribosomal 30S subunits but not for 70S ribosomes.</text>
</comment>
<dbReference type="AlphaFoldDB" id="A0A2T4VXK1"/>
<evidence type="ECO:0000259" key="7">
    <source>
        <dbReference type="Pfam" id="PF05239"/>
    </source>
</evidence>
<evidence type="ECO:0000256" key="2">
    <source>
        <dbReference type="ARBA" id="ARBA00022517"/>
    </source>
</evidence>
<comment type="similarity">
    <text evidence="5">Belongs to the RimM family.</text>
</comment>
<dbReference type="InterPro" id="IPR009000">
    <property type="entry name" value="Transl_B-barrel_sf"/>
</dbReference>
<comment type="subunit">
    <text evidence="5">Binds ribosomal protein uS19.</text>
</comment>
<name>A0A2T4VXK1_9HYPH</name>
<dbReference type="EMBL" id="PSQJ01000002">
    <property type="protein sequence ID" value="PTL86507.1"/>
    <property type="molecule type" value="Genomic_DNA"/>
</dbReference>
<keyword evidence="3 5" id="KW-0698">rRNA processing</keyword>
<evidence type="ECO:0000256" key="4">
    <source>
        <dbReference type="ARBA" id="ARBA00023186"/>
    </source>
</evidence>
<reference evidence="9" key="1">
    <citation type="submission" date="2018-02" db="EMBL/GenBank/DDBJ databases">
        <title>Genome sequence of Candidatus Liberibacter europaeus.</title>
        <authorList>
            <person name="Frampton R.A."/>
            <person name="Thompson S.M."/>
            <person name="David C."/>
            <person name="Addison S.M."/>
            <person name="Smith G.R."/>
        </authorList>
    </citation>
    <scope>NUCLEOTIDE SEQUENCE [LARGE SCALE GENOMIC DNA]</scope>
</reference>
<comment type="subcellular location">
    <subcellularLocation>
        <location evidence="5">Cytoplasm</location>
    </subcellularLocation>
</comment>
<dbReference type="NCBIfam" id="TIGR02273">
    <property type="entry name" value="16S_RimM"/>
    <property type="match status" value="1"/>
</dbReference>
<dbReference type="Gene3D" id="2.40.30.60">
    <property type="entry name" value="RimM"/>
    <property type="match status" value="1"/>
</dbReference>
<proteinExistence type="inferred from homology"/>
<dbReference type="GO" id="GO:0042274">
    <property type="term" value="P:ribosomal small subunit biogenesis"/>
    <property type="evidence" value="ECO:0007669"/>
    <property type="project" value="UniProtKB-UniRule"/>
</dbReference>
<keyword evidence="2 5" id="KW-0690">Ribosome biogenesis</keyword>
<keyword evidence="1 5" id="KW-0963">Cytoplasm</keyword>
<comment type="caution">
    <text evidence="8">The sequence shown here is derived from an EMBL/GenBank/DDBJ whole genome shotgun (WGS) entry which is preliminary data.</text>
</comment>
<gene>
    <name evidence="5" type="primary">rimM</name>
    <name evidence="8" type="ORF">C4617_01400</name>
</gene>
<evidence type="ECO:0000313" key="9">
    <source>
        <dbReference type="Proteomes" id="UP000240811"/>
    </source>
</evidence>
<evidence type="ECO:0000256" key="1">
    <source>
        <dbReference type="ARBA" id="ARBA00022490"/>
    </source>
</evidence>
<dbReference type="PANTHER" id="PTHR33692">
    <property type="entry name" value="RIBOSOME MATURATION FACTOR RIMM"/>
    <property type="match status" value="1"/>
</dbReference>
<feature type="domain" description="PRC-barrel" evidence="7">
    <location>
        <begin position="96"/>
        <end position="169"/>
    </location>
</feature>
<dbReference type="GO" id="GO:0006364">
    <property type="term" value="P:rRNA processing"/>
    <property type="evidence" value="ECO:0007669"/>
    <property type="project" value="UniProtKB-UniRule"/>
</dbReference>
<feature type="domain" description="RimM N-terminal" evidence="6">
    <location>
        <begin position="10"/>
        <end position="87"/>
    </location>
</feature>
<dbReference type="InterPro" id="IPR027275">
    <property type="entry name" value="PRC-brl_dom"/>
</dbReference>
<dbReference type="PANTHER" id="PTHR33692:SF1">
    <property type="entry name" value="RIBOSOME MATURATION FACTOR RIMM"/>
    <property type="match status" value="1"/>
</dbReference>
<dbReference type="InterPro" id="IPR011961">
    <property type="entry name" value="RimM"/>
</dbReference>
<dbReference type="Proteomes" id="UP000240811">
    <property type="component" value="Unassembled WGS sequence"/>
</dbReference>
<evidence type="ECO:0000313" key="8">
    <source>
        <dbReference type="EMBL" id="PTL86507.1"/>
    </source>
</evidence>
<accession>A0A2T4VXK1</accession>
<evidence type="ECO:0000256" key="3">
    <source>
        <dbReference type="ARBA" id="ARBA00022552"/>
    </source>
</evidence>
<protein>
    <recommendedName>
        <fullName evidence="5">Ribosome maturation factor RimM</fullName>
    </recommendedName>
</protein>
<dbReference type="InterPro" id="IPR011033">
    <property type="entry name" value="PRC_barrel-like_sf"/>
</dbReference>
<dbReference type="GO" id="GO:0005840">
    <property type="term" value="C:ribosome"/>
    <property type="evidence" value="ECO:0007669"/>
    <property type="project" value="InterPro"/>
</dbReference>
<sequence>MADPEKLVLMATIRTAHGLKGELNVTSYASNPVELNRYGILYSDDGREFKILNIYKKTKRVIVLFDGISNRNDAEKLRNLNLYVKRQSFKDEELKEDEFFHADLEGMKIFDATGKYWGAICGIYDFGAGTVIELCGDTLKKKFMLPFTKTAVLDIDMNENKMLIDPIAAGLYDMNMKKNNIESQSDSVESVS</sequence>
<dbReference type="SUPFAM" id="SSF50447">
    <property type="entry name" value="Translation proteins"/>
    <property type="match status" value="1"/>
</dbReference>
<comment type="domain">
    <text evidence="5">The PRC barrel domain binds ribosomal protein uS19.</text>
</comment>
<dbReference type="GO" id="GO:0005737">
    <property type="term" value="C:cytoplasm"/>
    <property type="evidence" value="ECO:0007669"/>
    <property type="project" value="UniProtKB-SubCell"/>
</dbReference>
<dbReference type="Pfam" id="PF05239">
    <property type="entry name" value="PRC"/>
    <property type="match status" value="1"/>
</dbReference>
<evidence type="ECO:0000259" key="6">
    <source>
        <dbReference type="Pfam" id="PF01782"/>
    </source>
</evidence>
<dbReference type="InterPro" id="IPR002676">
    <property type="entry name" value="RimM_N"/>
</dbReference>
<organism evidence="8 9">
    <name type="scientific">Candidatus Liberibacter europaeus</name>
    <dbReference type="NCBI Taxonomy" id="744859"/>
    <lineage>
        <taxon>Bacteria</taxon>
        <taxon>Pseudomonadati</taxon>
        <taxon>Pseudomonadota</taxon>
        <taxon>Alphaproteobacteria</taxon>
        <taxon>Hyphomicrobiales</taxon>
        <taxon>Rhizobiaceae</taxon>
        <taxon>Liberibacter</taxon>
    </lineage>
</organism>
<dbReference type="InterPro" id="IPR036976">
    <property type="entry name" value="RimM_N_sf"/>
</dbReference>
<dbReference type="GO" id="GO:0043022">
    <property type="term" value="F:ribosome binding"/>
    <property type="evidence" value="ECO:0007669"/>
    <property type="project" value="InterPro"/>
</dbReference>